<keyword evidence="2" id="KW-1185">Reference proteome</keyword>
<dbReference type="EMBL" id="JAYMYQ010000004">
    <property type="protein sequence ID" value="KAK7339332.1"/>
    <property type="molecule type" value="Genomic_DNA"/>
</dbReference>
<accession>A0AAN9QL04</accession>
<dbReference type="Proteomes" id="UP001367508">
    <property type="component" value="Unassembled WGS sequence"/>
</dbReference>
<reference evidence="1 2" key="1">
    <citation type="submission" date="2024-01" db="EMBL/GenBank/DDBJ databases">
        <title>The genomes of 5 underutilized Papilionoideae crops provide insights into root nodulation and disease resistanc.</title>
        <authorList>
            <person name="Jiang F."/>
        </authorList>
    </citation>
    <scope>NUCLEOTIDE SEQUENCE [LARGE SCALE GENOMIC DNA]</scope>
    <source>
        <strain evidence="1">LVBAO_FW01</strain>
        <tissue evidence="1">Leaves</tissue>
    </source>
</reference>
<proteinExistence type="predicted"/>
<organism evidence="1 2">
    <name type="scientific">Canavalia gladiata</name>
    <name type="common">Sword bean</name>
    <name type="synonym">Dolichos gladiatus</name>
    <dbReference type="NCBI Taxonomy" id="3824"/>
    <lineage>
        <taxon>Eukaryota</taxon>
        <taxon>Viridiplantae</taxon>
        <taxon>Streptophyta</taxon>
        <taxon>Embryophyta</taxon>
        <taxon>Tracheophyta</taxon>
        <taxon>Spermatophyta</taxon>
        <taxon>Magnoliopsida</taxon>
        <taxon>eudicotyledons</taxon>
        <taxon>Gunneridae</taxon>
        <taxon>Pentapetalae</taxon>
        <taxon>rosids</taxon>
        <taxon>fabids</taxon>
        <taxon>Fabales</taxon>
        <taxon>Fabaceae</taxon>
        <taxon>Papilionoideae</taxon>
        <taxon>50 kb inversion clade</taxon>
        <taxon>NPAAA clade</taxon>
        <taxon>indigoferoid/millettioid clade</taxon>
        <taxon>Phaseoleae</taxon>
        <taxon>Canavalia</taxon>
    </lineage>
</organism>
<sequence length="109" mass="12849">MVLSIPTFMPMQSKRFITYPLLKPEIHHSLLEQMERLPPLARLTFLDFLIIRHVRTRKFLEKKKDPPLFLPVPPLGREVPLAKSLRDASSFFPSFFQVFIFFYGLSCLQ</sequence>
<evidence type="ECO:0000313" key="2">
    <source>
        <dbReference type="Proteomes" id="UP001367508"/>
    </source>
</evidence>
<protein>
    <submittedName>
        <fullName evidence="1">Uncharacterized protein</fullName>
    </submittedName>
</protein>
<evidence type="ECO:0000313" key="1">
    <source>
        <dbReference type="EMBL" id="KAK7339332.1"/>
    </source>
</evidence>
<dbReference type="AlphaFoldDB" id="A0AAN9QL04"/>
<gene>
    <name evidence="1" type="ORF">VNO77_19993</name>
</gene>
<name>A0AAN9QL04_CANGL</name>
<comment type="caution">
    <text evidence="1">The sequence shown here is derived from an EMBL/GenBank/DDBJ whole genome shotgun (WGS) entry which is preliminary data.</text>
</comment>